<keyword evidence="1" id="KW-0732">Signal</keyword>
<gene>
    <name evidence="2" type="ORF">XENOCAPTIV_004564</name>
</gene>
<feature type="signal peptide" evidence="1">
    <location>
        <begin position="1"/>
        <end position="23"/>
    </location>
</feature>
<proteinExistence type="predicted"/>
<evidence type="ECO:0000256" key="1">
    <source>
        <dbReference type="SAM" id="SignalP"/>
    </source>
</evidence>
<name>A0ABV0Q8X3_9TELE</name>
<organism evidence="2 3">
    <name type="scientific">Xenoophorus captivus</name>
    <dbReference type="NCBI Taxonomy" id="1517983"/>
    <lineage>
        <taxon>Eukaryota</taxon>
        <taxon>Metazoa</taxon>
        <taxon>Chordata</taxon>
        <taxon>Craniata</taxon>
        <taxon>Vertebrata</taxon>
        <taxon>Euteleostomi</taxon>
        <taxon>Actinopterygii</taxon>
        <taxon>Neopterygii</taxon>
        <taxon>Teleostei</taxon>
        <taxon>Neoteleostei</taxon>
        <taxon>Acanthomorphata</taxon>
        <taxon>Ovalentaria</taxon>
        <taxon>Atherinomorphae</taxon>
        <taxon>Cyprinodontiformes</taxon>
        <taxon>Goodeidae</taxon>
        <taxon>Xenoophorus</taxon>
    </lineage>
</organism>
<evidence type="ECO:0000313" key="3">
    <source>
        <dbReference type="Proteomes" id="UP001434883"/>
    </source>
</evidence>
<protein>
    <submittedName>
        <fullName evidence="2">Uncharacterized protein</fullName>
    </submittedName>
</protein>
<keyword evidence="3" id="KW-1185">Reference proteome</keyword>
<dbReference type="Proteomes" id="UP001434883">
    <property type="component" value="Unassembled WGS sequence"/>
</dbReference>
<comment type="caution">
    <text evidence="2">The sequence shown here is derived from an EMBL/GenBank/DDBJ whole genome shotgun (WGS) entry which is preliminary data.</text>
</comment>
<dbReference type="PANTHER" id="PTHR45899:SF1">
    <property type="entry name" value="ARF-GAP WITH RHO-GAP DOMAIN, ANK REPEAT AND PH DOMAIN-CONTAINING PROTEIN 2"/>
    <property type="match status" value="1"/>
</dbReference>
<reference evidence="2 3" key="1">
    <citation type="submission" date="2021-06" db="EMBL/GenBank/DDBJ databases">
        <authorList>
            <person name="Palmer J.M."/>
        </authorList>
    </citation>
    <scope>NUCLEOTIDE SEQUENCE [LARGE SCALE GENOMIC DNA]</scope>
    <source>
        <strain evidence="2 3">XC_2019</strain>
        <tissue evidence="2">Muscle</tissue>
    </source>
</reference>
<accession>A0ABV0Q8X3</accession>
<sequence>MWVFWYPFVSFDGFLCCLKQVNEDQVQQMETENSFITCWNEKKDSTFCPAGDLIFEVYLERREPEQCCLIKLTPGMRSSELVETALSMRKATFEADELWTTFEVIENGELGMQYLLLSSVIFPTAY</sequence>
<feature type="chain" id="PRO_5045413851" evidence="1">
    <location>
        <begin position="24"/>
        <end position="126"/>
    </location>
</feature>
<dbReference type="InterPro" id="IPR052227">
    <property type="entry name" value="Arf-Rho-GAP_ANK-PH_domain"/>
</dbReference>
<dbReference type="PANTHER" id="PTHR45899">
    <property type="entry name" value="RHO GTPASE ACTIVATING PROTEIN AT 15B, ISOFORM C"/>
    <property type="match status" value="1"/>
</dbReference>
<dbReference type="EMBL" id="JAHRIN010001484">
    <property type="protein sequence ID" value="MEQ2191931.1"/>
    <property type="molecule type" value="Genomic_DNA"/>
</dbReference>
<evidence type="ECO:0000313" key="2">
    <source>
        <dbReference type="EMBL" id="MEQ2191931.1"/>
    </source>
</evidence>